<sequence length="102" mass="11385">MPTKTQHIVAISLLISAFGPGAALATAGNRVMVEERVKELSELNQQLLEQEELPRDGKLELKAEARYLQDGSINLQVYSRKFSTVDEKPITFDGQQTRMPAQ</sequence>
<reference evidence="2 3" key="1">
    <citation type="submission" date="2019-07" db="EMBL/GenBank/DDBJ databases">
        <title>Insights of Desulfuromonas acetexigens electromicrobiology.</title>
        <authorList>
            <person name="Katuri K."/>
            <person name="Sapireddy V."/>
            <person name="Shaw D.R."/>
            <person name="Saikaly P."/>
        </authorList>
    </citation>
    <scope>NUCLEOTIDE SEQUENCE [LARGE SCALE GENOMIC DNA]</scope>
    <source>
        <strain evidence="2 3">2873</strain>
    </source>
</reference>
<protein>
    <submittedName>
        <fullName evidence="2">Uncharacterized protein</fullName>
    </submittedName>
</protein>
<accession>A0A550JFI8</accession>
<dbReference type="AlphaFoldDB" id="A0A550JFI8"/>
<name>A0A550JFI8_9BACT</name>
<keyword evidence="3" id="KW-1185">Reference proteome</keyword>
<feature type="signal peptide" evidence="1">
    <location>
        <begin position="1"/>
        <end position="25"/>
    </location>
</feature>
<dbReference type="RefSeq" id="WP_092057798.1">
    <property type="nucleotide sequence ID" value="NZ_FOJJ01000037.1"/>
</dbReference>
<evidence type="ECO:0000313" key="3">
    <source>
        <dbReference type="Proteomes" id="UP000317155"/>
    </source>
</evidence>
<feature type="chain" id="PRO_5022073109" evidence="1">
    <location>
        <begin position="26"/>
        <end position="102"/>
    </location>
</feature>
<evidence type="ECO:0000313" key="2">
    <source>
        <dbReference type="EMBL" id="TRO81970.1"/>
    </source>
</evidence>
<gene>
    <name evidence="2" type="ORF">FL622_09245</name>
</gene>
<keyword evidence="1" id="KW-0732">Signal</keyword>
<organism evidence="2 3">
    <name type="scientific">Trichloromonas acetexigens</name>
    <dbReference type="NCBI Taxonomy" id="38815"/>
    <lineage>
        <taxon>Bacteria</taxon>
        <taxon>Pseudomonadati</taxon>
        <taxon>Thermodesulfobacteriota</taxon>
        <taxon>Desulfuromonadia</taxon>
        <taxon>Desulfuromonadales</taxon>
        <taxon>Trichloromonadaceae</taxon>
        <taxon>Trichloromonas</taxon>
    </lineage>
</organism>
<dbReference type="EMBL" id="VJVV01000005">
    <property type="protein sequence ID" value="TRO81970.1"/>
    <property type="molecule type" value="Genomic_DNA"/>
</dbReference>
<dbReference type="Proteomes" id="UP000317155">
    <property type="component" value="Unassembled WGS sequence"/>
</dbReference>
<comment type="caution">
    <text evidence="2">The sequence shown here is derived from an EMBL/GenBank/DDBJ whole genome shotgun (WGS) entry which is preliminary data.</text>
</comment>
<evidence type="ECO:0000256" key="1">
    <source>
        <dbReference type="SAM" id="SignalP"/>
    </source>
</evidence>
<proteinExistence type="predicted"/>